<keyword evidence="6" id="KW-1185">Reference proteome</keyword>
<dbReference type="EMBL" id="JAAIWM010000003">
    <property type="protein sequence ID" value="NEY72042.1"/>
    <property type="molecule type" value="Genomic_DNA"/>
</dbReference>
<dbReference type="AlphaFoldDB" id="A0A6M0Q6S3"/>
<accession>A0A6M0Q6S3</accession>
<keyword evidence="3" id="KW-0812">Transmembrane</keyword>
<evidence type="ECO:0000256" key="3">
    <source>
        <dbReference type="SAM" id="Phobius"/>
    </source>
</evidence>
<feature type="domain" description="Methyl-accepting transducer" evidence="4">
    <location>
        <begin position="201"/>
        <end position="451"/>
    </location>
</feature>
<dbReference type="GO" id="GO:0016020">
    <property type="term" value="C:membrane"/>
    <property type="evidence" value="ECO:0007669"/>
    <property type="project" value="InterPro"/>
</dbReference>
<dbReference type="Gene3D" id="1.10.287.950">
    <property type="entry name" value="Methyl-accepting chemotaxis protein"/>
    <property type="match status" value="1"/>
</dbReference>
<evidence type="ECO:0000313" key="6">
    <source>
        <dbReference type="Proteomes" id="UP000481043"/>
    </source>
</evidence>
<gene>
    <name evidence="5" type="ORF">G4D63_09935</name>
</gene>
<evidence type="ECO:0000313" key="5">
    <source>
        <dbReference type="EMBL" id="NEY72042.1"/>
    </source>
</evidence>
<dbReference type="Pfam" id="PF00015">
    <property type="entry name" value="MCPsignal"/>
    <property type="match status" value="1"/>
</dbReference>
<dbReference type="Proteomes" id="UP000481043">
    <property type="component" value="Unassembled WGS sequence"/>
</dbReference>
<dbReference type="InterPro" id="IPR004089">
    <property type="entry name" value="MCPsignal_dom"/>
</dbReference>
<organism evidence="5 6">
    <name type="scientific">Bacillus mesophilus</name>
    <dbReference type="NCBI Taxonomy" id="1808955"/>
    <lineage>
        <taxon>Bacteria</taxon>
        <taxon>Bacillati</taxon>
        <taxon>Bacillota</taxon>
        <taxon>Bacilli</taxon>
        <taxon>Bacillales</taxon>
        <taxon>Bacillaceae</taxon>
        <taxon>Bacillus</taxon>
    </lineage>
</organism>
<keyword evidence="3" id="KW-1133">Transmembrane helix</keyword>
<name>A0A6M0Q6S3_9BACI</name>
<dbReference type="PANTHER" id="PTHR32089">
    <property type="entry name" value="METHYL-ACCEPTING CHEMOTAXIS PROTEIN MCPB"/>
    <property type="match status" value="1"/>
</dbReference>
<feature type="transmembrane region" description="Helical" evidence="3">
    <location>
        <begin position="12"/>
        <end position="36"/>
    </location>
</feature>
<comment type="caution">
    <text evidence="5">The sequence shown here is derived from an EMBL/GenBank/DDBJ whole genome shotgun (WGS) entry which is preliminary data.</text>
</comment>
<feature type="transmembrane region" description="Helical" evidence="3">
    <location>
        <begin position="71"/>
        <end position="88"/>
    </location>
</feature>
<keyword evidence="1 2" id="KW-0807">Transducer</keyword>
<proteinExistence type="predicted"/>
<evidence type="ECO:0000256" key="1">
    <source>
        <dbReference type="ARBA" id="ARBA00023224"/>
    </source>
</evidence>
<dbReference type="SMART" id="SM00283">
    <property type="entry name" value="MA"/>
    <property type="match status" value="1"/>
</dbReference>
<protein>
    <recommendedName>
        <fullName evidence="4">Methyl-accepting transducer domain-containing protein</fullName>
    </recommendedName>
</protein>
<keyword evidence="3" id="KW-0472">Membrane</keyword>
<reference evidence="5 6" key="1">
    <citation type="submission" date="2020-02" db="EMBL/GenBank/DDBJ databases">
        <title>Bacillus aquiflavi sp. nov., isolated from yellow water of strong flavor Chinese baijiu in Yibin region of China.</title>
        <authorList>
            <person name="Xie J."/>
        </authorList>
    </citation>
    <scope>NUCLEOTIDE SEQUENCE [LARGE SCALE GENOMIC DNA]</scope>
    <source>
        <strain evidence="5 6">SA4</strain>
    </source>
</reference>
<evidence type="ECO:0000259" key="4">
    <source>
        <dbReference type="PROSITE" id="PS50111"/>
    </source>
</evidence>
<dbReference type="SUPFAM" id="SSF58104">
    <property type="entry name" value="Methyl-accepting chemotaxis protein (MCP) signaling domain"/>
    <property type="match status" value="1"/>
</dbReference>
<dbReference type="PROSITE" id="PS51257">
    <property type="entry name" value="PROKAR_LIPOPROTEIN"/>
    <property type="match status" value="1"/>
</dbReference>
<evidence type="ECO:0000256" key="2">
    <source>
        <dbReference type="PROSITE-ProRule" id="PRU00284"/>
    </source>
</evidence>
<feature type="transmembrane region" description="Helical" evidence="3">
    <location>
        <begin position="142"/>
        <end position="163"/>
    </location>
</feature>
<sequence>MASVYERTSSRILTFALSGLLLSCIPILLVITLLGLMAWKEFLTILAITPVLLGSSYAIYRKTHETERGKYYISGISFLICLIFVWYIPSEETWAAMSLYVLLSLIYLEGKVIVLATVYALIINMIYIIFNPYYQALEIIDTIVIVTITIMIGVVSYCITLMGQKMVADVKSNESKVTDLLLEITSSVESIERFGKTLNQRVLETKNISNEIITGYTEVSNGAEMQASGIADINEKVLGTNTFITGISEHSNELKDLSISTSKVTNQGNELILSMQQELHHVEEMQGKTVQLMTTLEEKTNSISHILKAIEDIATQTNLLSLNASIEAARAGEHGKSFAVVAAEIQKLAGSAGGSAKEIAMILSDIQTQTHAVSDQLTKGNTAIEHGQKAADESIQLFNIVTKNMNDVLTKASEIQGMLNKLDENASGIGKEISTISNITEESTASIEQMTASLDLQTERIESISESFTELEEMIENLNKLAKSNT</sequence>
<dbReference type="PANTHER" id="PTHR32089:SF112">
    <property type="entry name" value="LYSOZYME-LIKE PROTEIN-RELATED"/>
    <property type="match status" value="1"/>
</dbReference>
<dbReference type="GO" id="GO:0007165">
    <property type="term" value="P:signal transduction"/>
    <property type="evidence" value="ECO:0007669"/>
    <property type="project" value="UniProtKB-KW"/>
</dbReference>
<dbReference type="PROSITE" id="PS50111">
    <property type="entry name" value="CHEMOTAXIS_TRANSDUC_2"/>
    <property type="match status" value="1"/>
</dbReference>
<feature type="transmembrane region" description="Helical" evidence="3">
    <location>
        <begin position="100"/>
        <end position="130"/>
    </location>
</feature>
<feature type="transmembrane region" description="Helical" evidence="3">
    <location>
        <begin position="42"/>
        <end position="59"/>
    </location>
</feature>